<name>W9D6S2_9ACTN</name>
<gene>
    <name evidence="1" type="ORF">V525_22520</name>
</gene>
<dbReference type="EMBL" id="AYXO01000073">
    <property type="protein sequence ID" value="ETA04898.1"/>
    <property type="molecule type" value="Genomic_DNA"/>
</dbReference>
<dbReference type="HOGENOM" id="CLU_1335952_0_0_11"/>
<comment type="caution">
    <text evidence="1">The sequence shown here is derived from an EMBL/GenBank/DDBJ whole genome shotgun (WGS) entry which is preliminary data.</text>
</comment>
<organism evidence="1 2">
    <name type="scientific">Gordonia alkanivorans CGMCC 6845</name>
    <dbReference type="NCBI Taxonomy" id="1423140"/>
    <lineage>
        <taxon>Bacteria</taxon>
        <taxon>Bacillati</taxon>
        <taxon>Actinomycetota</taxon>
        <taxon>Actinomycetes</taxon>
        <taxon>Mycobacteriales</taxon>
        <taxon>Gordoniaceae</taxon>
        <taxon>Gordonia</taxon>
    </lineage>
</organism>
<dbReference type="AlphaFoldDB" id="W9D6S2"/>
<dbReference type="PATRIC" id="fig|1423140.3.peg.4463"/>
<sequence>MILTDQKTVVREARTFVEDTLRDADPISAARLDELRRVWEENARAAVPGVTGTSAETELVKGIRPNGILVHTVDDDLTDEERREIEESVEQIPKFQTWAMQLQDDDAGFSMNTALFLCSSGEVSAPVVTYAAAAGPIPHRDSGRYQLVRSQRGLRSRTTTTLRRALGTQRLREFNSAVDNDDADSIKLSRELTSELLGAWKLKIT</sequence>
<accession>W9D6S2</accession>
<keyword evidence="2" id="KW-1185">Reference proteome</keyword>
<proteinExistence type="predicted"/>
<dbReference type="Proteomes" id="UP000035035">
    <property type="component" value="Unassembled WGS sequence"/>
</dbReference>
<evidence type="ECO:0000313" key="1">
    <source>
        <dbReference type="EMBL" id="ETA04898.1"/>
    </source>
</evidence>
<protein>
    <submittedName>
        <fullName evidence="1">Uncharacterized protein</fullName>
    </submittedName>
</protein>
<evidence type="ECO:0000313" key="2">
    <source>
        <dbReference type="Proteomes" id="UP000035035"/>
    </source>
</evidence>
<reference evidence="1 2" key="1">
    <citation type="journal article" date="2014" name="Genome Announc.">
        <title>Draft Genome Sequence of Gordonia alkanivorans Strain CGMCC6845, a Halotolerant Hydrocarbon-Degrading Bacterium.</title>
        <authorList>
            <person name="Wang X."/>
            <person name="Jin D."/>
            <person name="Zhou L."/>
            <person name="Wu L."/>
            <person name="An W."/>
            <person name="Zhao L."/>
        </authorList>
    </citation>
    <scope>NUCLEOTIDE SEQUENCE [LARGE SCALE GENOMIC DNA]</scope>
    <source>
        <strain evidence="1 2">CGMCC 6845</strain>
    </source>
</reference>